<accession>A0A7S1LEJ0</accession>
<evidence type="ECO:0000256" key="2">
    <source>
        <dbReference type="SAM" id="MobiDB-lite"/>
    </source>
</evidence>
<keyword evidence="1" id="KW-0175">Coiled coil</keyword>
<dbReference type="PANTHER" id="PTHR47357:SF1">
    <property type="entry name" value="SPINDLE POLE BODY COMPONENT 110"/>
    <property type="match status" value="1"/>
</dbReference>
<dbReference type="AlphaFoldDB" id="A0A7S1LEJ0"/>
<sequence length="885" mass="100784">MQPAASAHRTGDVAIDALLDDYLRAINQKDDEKLNLMAEVERLKVEARRRDDKHKTKTLELKTAIREMQSTLVSVERVNDDRAKSVAALKDERDRLAEDVTTLRATVQRHEDHLKGVLKSSSKAHKHEHASRDRLEQEMRELKQTYEAKAQAALDRIGVLEVQLASAQKRIADASEDAHRFRQEQSRLATRVADRDSEIAVLRQRLKEHVPRQEAAAELQQLEDRHRAKVEKLESEVKRLREQLAIEASTNARKDTSTVQLKGEVQRLEQEVASARRAVQDADVALSQQRIAFAERLDDEKSMFDRRLQETECVLARTTKEKALLEGDVAVLRQRVEDSASQLDDMRRSWNDAEAAYSTEVSSLRASLAEKTRELDTSSRMVQQLQQTTHELGQSSESSVKKVHRELELLKTERDDAVATIAKHSDELVRSQSTVSDLRREVQRLTGVEQDLKRRLADAEACVQQQQHDARTSSSQMTDQIRDLKRSLAALQTDSEKTESSLSAQLHKEQVEKTRTLQALHVAEERLKHVERAQRETDDELSRLQLELADRESTNAALRRSAEASSASIAELEAQLETARRRLADTSTEHERVTLDLTKARSMLATRDADVEQLQASMQRAEDKSRQVNSASANEIATLQGRVRSLSSQLQEAEAKLISEVSQRNRLEAAHGDELARLQHDVILPLQERYDASCTQVTRLEQRLRDRENEQQRLAGAATERDNLRVEVNSCRAEMARMKNTVAALEQAERCAVSERDVNHQLRNELEACQRKIASLEASVEAASREYNHVNAQQVNLNAQLSEKTAQLSALHERFRNSESLRAVAEQRIKDLQQHEDDLASQLEESRGRLRTLQTLFDKQKEQLNTSQRLRGLEDESHRSRSRGL</sequence>
<feature type="region of interest" description="Disordered" evidence="2">
    <location>
        <begin position="492"/>
        <end position="511"/>
    </location>
</feature>
<feature type="region of interest" description="Disordered" evidence="2">
    <location>
        <begin position="864"/>
        <end position="885"/>
    </location>
</feature>
<dbReference type="GO" id="GO:0005200">
    <property type="term" value="F:structural constituent of cytoskeleton"/>
    <property type="evidence" value="ECO:0007669"/>
    <property type="project" value="TreeGrafter"/>
</dbReference>
<dbReference type="GO" id="GO:0005856">
    <property type="term" value="C:cytoskeleton"/>
    <property type="evidence" value="ECO:0007669"/>
    <property type="project" value="TreeGrafter"/>
</dbReference>
<feature type="coiled-coil region" evidence="1">
    <location>
        <begin position="212"/>
        <end position="285"/>
    </location>
</feature>
<organism evidence="3">
    <name type="scientific">Neobodo designis</name>
    <name type="common">Flagellated protozoan</name>
    <name type="synonym">Bodo designis</name>
    <dbReference type="NCBI Taxonomy" id="312471"/>
    <lineage>
        <taxon>Eukaryota</taxon>
        <taxon>Discoba</taxon>
        <taxon>Euglenozoa</taxon>
        <taxon>Kinetoplastea</taxon>
        <taxon>Metakinetoplastina</taxon>
        <taxon>Neobodonida</taxon>
        <taxon>Neobodo</taxon>
    </lineage>
</organism>
<dbReference type="PANTHER" id="PTHR47357">
    <property type="entry name" value="COP1-INTERACTIVE PROTEIN 1"/>
    <property type="match status" value="1"/>
</dbReference>
<feature type="coiled-coil region" evidence="1">
    <location>
        <begin position="697"/>
        <end position="863"/>
    </location>
</feature>
<feature type="coiled-coil region" evidence="1">
    <location>
        <begin position="86"/>
        <end position="184"/>
    </location>
</feature>
<gene>
    <name evidence="3" type="ORF">NDES1114_LOCUS7759</name>
</gene>
<proteinExistence type="predicted"/>
<dbReference type="EMBL" id="HBGF01011619">
    <property type="protein sequence ID" value="CAD9102042.1"/>
    <property type="molecule type" value="Transcribed_RNA"/>
</dbReference>
<evidence type="ECO:0000313" key="3">
    <source>
        <dbReference type="EMBL" id="CAD9102042.1"/>
    </source>
</evidence>
<protein>
    <submittedName>
        <fullName evidence="3">Uncharacterized protein</fullName>
    </submittedName>
</protein>
<name>A0A7S1LEJ0_NEODS</name>
<reference evidence="3" key="1">
    <citation type="submission" date="2021-01" db="EMBL/GenBank/DDBJ databases">
        <authorList>
            <person name="Corre E."/>
            <person name="Pelletier E."/>
            <person name="Niang G."/>
            <person name="Scheremetjew M."/>
            <person name="Finn R."/>
            <person name="Kale V."/>
            <person name="Holt S."/>
            <person name="Cochrane G."/>
            <person name="Meng A."/>
            <person name="Brown T."/>
            <person name="Cohen L."/>
        </authorList>
    </citation>
    <scope>NUCLEOTIDE SEQUENCE</scope>
    <source>
        <strain evidence="3">CCAP 1951/1</strain>
    </source>
</reference>
<dbReference type="Gene3D" id="1.10.287.1490">
    <property type="match status" value="1"/>
</dbReference>
<evidence type="ECO:0000256" key="1">
    <source>
        <dbReference type="SAM" id="Coils"/>
    </source>
</evidence>